<dbReference type="GO" id="GO:0022857">
    <property type="term" value="F:transmembrane transporter activity"/>
    <property type="evidence" value="ECO:0007669"/>
    <property type="project" value="UniProtKB-UniRule"/>
</dbReference>
<evidence type="ECO:0000256" key="3">
    <source>
        <dbReference type="ARBA" id="ARBA00022475"/>
    </source>
</evidence>
<sequence>MKTLINLVNRAAHIAHLGAGFILVSMMFITLADVITRAVFNFTDGSIDLTFVGGIELIKFGLLFAILLTMPHSVAKSQVIVDLFTEKMNHRVKIYLEAFYNLGFALLGAGMSVRFFDAIESAALTGETTQDLQIPLEYIYMGVVVATALLAIRALIIAGELIFHCHTPATKNGGNEPAKSSDKKSNVQQRNKEELV</sequence>
<evidence type="ECO:0000313" key="10">
    <source>
        <dbReference type="EMBL" id="ANQ15464.1"/>
    </source>
</evidence>
<protein>
    <recommendedName>
        <fullName evidence="7">TRAP transporter small permease protein</fullName>
    </recommendedName>
</protein>
<evidence type="ECO:0000256" key="4">
    <source>
        <dbReference type="ARBA" id="ARBA00022692"/>
    </source>
</evidence>
<keyword evidence="4 7" id="KW-0812">Transmembrane</keyword>
<feature type="transmembrane region" description="Helical" evidence="7">
    <location>
        <begin position="12"/>
        <end position="31"/>
    </location>
</feature>
<dbReference type="EMBL" id="CP016346">
    <property type="protein sequence ID" value="ANQ15464.1"/>
    <property type="molecule type" value="Genomic_DNA"/>
</dbReference>
<evidence type="ECO:0000259" key="9">
    <source>
        <dbReference type="Pfam" id="PF04290"/>
    </source>
</evidence>
<evidence type="ECO:0000313" key="11">
    <source>
        <dbReference type="Proteomes" id="UP000092741"/>
    </source>
</evidence>
<feature type="domain" description="Tripartite ATP-independent periplasmic transporters DctQ component" evidence="9">
    <location>
        <begin position="26"/>
        <end position="156"/>
    </location>
</feature>
<comment type="similarity">
    <text evidence="7">Belongs to the TRAP transporter small permease family.</text>
</comment>
<dbReference type="Pfam" id="PF04290">
    <property type="entry name" value="DctQ"/>
    <property type="match status" value="1"/>
</dbReference>
<keyword evidence="11" id="KW-1185">Reference proteome</keyword>
<dbReference type="InterPro" id="IPR055348">
    <property type="entry name" value="DctQ"/>
</dbReference>
<organism evidence="10 11">
    <name type="scientific">Vibrio natriegens NBRC 15636 = ATCC 14048 = DSM 759</name>
    <dbReference type="NCBI Taxonomy" id="1219067"/>
    <lineage>
        <taxon>Bacteria</taxon>
        <taxon>Pseudomonadati</taxon>
        <taxon>Pseudomonadota</taxon>
        <taxon>Gammaproteobacteria</taxon>
        <taxon>Vibrionales</taxon>
        <taxon>Vibrionaceae</taxon>
        <taxon>Vibrio</taxon>
    </lineage>
</organism>
<name>A0AAN0Y7U4_VIBNA</name>
<evidence type="ECO:0000256" key="7">
    <source>
        <dbReference type="RuleBase" id="RU369079"/>
    </source>
</evidence>
<comment type="subcellular location">
    <subcellularLocation>
        <location evidence="7">Cell inner membrane</location>
        <topology evidence="7">Multi-pass membrane protein</topology>
    </subcellularLocation>
    <subcellularLocation>
        <location evidence="1">Cell membrane</location>
        <topology evidence="1">Multi-pass membrane protein</topology>
    </subcellularLocation>
</comment>
<dbReference type="GO" id="GO:0005886">
    <property type="term" value="C:plasma membrane"/>
    <property type="evidence" value="ECO:0007669"/>
    <property type="project" value="UniProtKB-SubCell"/>
</dbReference>
<dbReference type="KEGG" id="vna:PN96_18600"/>
<dbReference type="RefSeq" id="WP_020334254.1">
    <property type="nucleotide sequence ID" value="NZ_ATFJ01000017.1"/>
</dbReference>
<comment type="function">
    <text evidence="7">Part of the tripartite ATP-independent periplasmic (TRAP) transport system.</text>
</comment>
<dbReference type="GeneID" id="70914847"/>
<comment type="subunit">
    <text evidence="7">The complex comprises the extracytoplasmic solute receptor protein and the two transmembrane proteins.</text>
</comment>
<dbReference type="Proteomes" id="UP000092741">
    <property type="component" value="Chromosome 2"/>
</dbReference>
<evidence type="ECO:0000256" key="2">
    <source>
        <dbReference type="ARBA" id="ARBA00022448"/>
    </source>
</evidence>
<feature type="transmembrane region" description="Helical" evidence="7">
    <location>
        <begin position="98"/>
        <end position="119"/>
    </location>
</feature>
<keyword evidence="3" id="KW-1003">Cell membrane</keyword>
<evidence type="ECO:0000256" key="5">
    <source>
        <dbReference type="ARBA" id="ARBA00022989"/>
    </source>
</evidence>
<proteinExistence type="inferred from homology"/>
<gene>
    <name evidence="10" type="ORF">BA890_22450</name>
</gene>
<keyword evidence="5 7" id="KW-1133">Transmembrane helix</keyword>
<reference evidence="10 11" key="1">
    <citation type="submission" date="2016-07" db="EMBL/GenBank/DDBJ databases">
        <title>Developing Vibrio natriegens as a novel, fast-growing host for biotechnology.</title>
        <authorList>
            <person name="Weinstock M.T."/>
            <person name="Hesek E.D."/>
            <person name="Wilson C.M."/>
            <person name="Gibson D.G."/>
        </authorList>
    </citation>
    <scope>NUCLEOTIDE SEQUENCE [LARGE SCALE GENOMIC DNA]</scope>
    <source>
        <strain evidence="10 11">ATCC 14048</strain>
    </source>
</reference>
<keyword evidence="7" id="KW-0997">Cell inner membrane</keyword>
<evidence type="ECO:0000256" key="6">
    <source>
        <dbReference type="ARBA" id="ARBA00023136"/>
    </source>
</evidence>
<keyword evidence="6 7" id="KW-0472">Membrane</keyword>
<feature type="region of interest" description="Disordered" evidence="8">
    <location>
        <begin position="172"/>
        <end position="196"/>
    </location>
</feature>
<accession>A0AAN0Y7U4</accession>
<evidence type="ECO:0000256" key="8">
    <source>
        <dbReference type="SAM" id="MobiDB-lite"/>
    </source>
</evidence>
<evidence type="ECO:0000256" key="1">
    <source>
        <dbReference type="ARBA" id="ARBA00004651"/>
    </source>
</evidence>
<feature type="compositionally biased region" description="Basic and acidic residues" evidence="8">
    <location>
        <begin position="179"/>
        <end position="196"/>
    </location>
</feature>
<feature type="transmembrane region" description="Helical" evidence="7">
    <location>
        <begin position="139"/>
        <end position="163"/>
    </location>
</feature>
<keyword evidence="2 7" id="KW-0813">Transport</keyword>
<feature type="transmembrane region" description="Helical" evidence="7">
    <location>
        <begin position="51"/>
        <end position="70"/>
    </location>
</feature>
<dbReference type="AlphaFoldDB" id="A0AAN0Y7U4"/>